<evidence type="ECO:0000313" key="2">
    <source>
        <dbReference type="Proteomes" id="UP000095192"/>
    </source>
</evidence>
<comment type="caution">
    <text evidence="1">The sequence shown here is derived from an EMBL/GenBank/DDBJ whole genome shotgun (WGS) entry which is preliminary data.</text>
</comment>
<dbReference type="AlphaFoldDB" id="A0A1D3D138"/>
<dbReference type="SUPFAM" id="SSF48371">
    <property type="entry name" value="ARM repeat"/>
    <property type="match status" value="1"/>
</dbReference>
<evidence type="ECO:0000313" key="1">
    <source>
        <dbReference type="EMBL" id="OEH77155.1"/>
    </source>
</evidence>
<accession>A0A1D3D138</accession>
<dbReference type="VEuPathDB" id="ToxoDB:cyc_07798"/>
<name>A0A1D3D138_9EIME</name>
<dbReference type="EMBL" id="JROU02001195">
    <property type="protein sequence ID" value="OEH77155.1"/>
    <property type="molecule type" value="Genomic_DNA"/>
</dbReference>
<dbReference type="InterPro" id="IPR016024">
    <property type="entry name" value="ARM-type_fold"/>
</dbReference>
<dbReference type="InParanoid" id="A0A1D3D138"/>
<keyword evidence="2" id="KW-1185">Reference proteome</keyword>
<protein>
    <submittedName>
        <fullName evidence="1">Uncharacterized protein</fullName>
    </submittedName>
</protein>
<gene>
    <name evidence="1" type="ORF">cyc_07798</name>
</gene>
<proteinExistence type="predicted"/>
<dbReference type="Proteomes" id="UP000095192">
    <property type="component" value="Unassembled WGS sequence"/>
</dbReference>
<sequence length="300" mass="33200">MEFSHSRRRVFTPVPPPLPAVCGSQSVRACSLAAAANRHIVEHLDSLTAFLLLDLTSQQPPHPPVRVSMRLRLSQMRPLLSAAAESPLMAIRELLAQQLQQIAKKGEEGADFLWGLGLNRQLLCLLTDSETSVAIRAETALATSICFRVLSPLIHGVIQHESFFTALRSAAPEVLSKLQQLLEIREDPLLQSNASDLLCSLIGVSWGMEFVISEKIPELVARQLAEEHAAQEESLSSQTMLRLLCSMAVERPPECSRLMELEGGLLKDTIGKYLSSLSKRERVCHCQAVVLHQPYYDSFS</sequence>
<dbReference type="VEuPathDB" id="ToxoDB:LOC34623684"/>
<organism evidence="1 2">
    <name type="scientific">Cyclospora cayetanensis</name>
    <dbReference type="NCBI Taxonomy" id="88456"/>
    <lineage>
        <taxon>Eukaryota</taxon>
        <taxon>Sar</taxon>
        <taxon>Alveolata</taxon>
        <taxon>Apicomplexa</taxon>
        <taxon>Conoidasida</taxon>
        <taxon>Coccidia</taxon>
        <taxon>Eucoccidiorida</taxon>
        <taxon>Eimeriorina</taxon>
        <taxon>Eimeriidae</taxon>
        <taxon>Cyclospora</taxon>
    </lineage>
</organism>
<reference evidence="1 2" key="1">
    <citation type="journal article" date="2016" name="BMC Genomics">
        <title>Comparative genomics reveals Cyclospora cayetanensis possesses coccidia-like metabolism and invasion components but unique surface antigens.</title>
        <authorList>
            <person name="Liu S."/>
            <person name="Wang L."/>
            <person name="Zheng H."/>
            <person name="Xu Z."/>
            <person name="Roellig D.M."/>
            <person name="Li N."/>
            <person name="Frace M.A."/>
            <person name="Tang K."/>
            <person name="Arrowood M.J."/>
            <person name="Moss D.M."/>
            <person name="Zhang L."/>
            <person name="Feng Y."/>
            <person name="Xiao L."/>
        </authorList>
    </citation>
    <scope>NUCLEOTIDE SEQUENCE [LARGE SCALE GENOMIC DNA]</scope>
    <source>
        <strain evidence="1 2">CHN_HEN01</strain>
    </source>
</reference>